<accession>A0ABV2J1J4</accession>
<dbReference type="EMBL" id="JBEPMB010000004">
    <property type="protein sequence ID" value="MET3614627.1"/>
    <property type="molecule type" value="Genomic_DNA"/>
</dbReference>
<dbReference type="RefSeq" id="WP_354557113.1">
    <property type="nucleotide sequence ID" value="NZ_JBEPMB010000004.1"/>
</dbReference>
<protein>
    <submittedName>
        <fullName evidence="2">Diacylglycerol kinase family enzyme</fullName>
    </submittedName>
</protein>
<gene>
    <name evidence="2" type="ORF">ABID16_002964</name>
</gene>
<dbReference type="GO" id="GO:0016301">
    <property type="term" value="F:kinase activity"/>
    <property type="evidence" value="ECO:0007669"/>
    <property type="project" value="UniProtKB-KW"/>
</dbReference>
<dbReference type="SUPFAM" id="SSF111331">
    <property type="entry name" value="NAD kinase/diacylglycerol kinase-like"/>
    <property type="match status" value="1"/>
</dbReference>
<sequence>MRTIAVLNRDAGTLRTMDLEAYVSLLETAFAAEGHQVDCRVVAGRDVVEALKAAAAEPQTDALIVAGGDGSVSAAAAIAWKSGHPLGVIPAGTMNLFARAIGLPLDVNAVPAVLAEWNIMAADIGDANGNPFVHQFSAGMHARMIRLREKIAYKSRLGKIAANIRASIGVLLDPPGFDVTCKTNGNEESLKVSAISVSNNAFGPSPMLISERLDGGHLGLYLAKRLNWRGALHLAFDLFRGKLKENVAVRSELVQEVELHFPRRTPTARCVLDGELMPLPRDIRIRIHPGALKILGPSPAT</sequence>
<evidence type="ECO:0000313" key="2">
    <source>
        <dbReference type="EMBL" id="MET3614627.1"/>
    </source>
</evidence>
<keyword evidence="2" id="KW-0418">Kinase</keyword>
<dbReference type="InterPro" id="IPR004363">
    <property type="entry name" value="Methylgl_synth"/>
</dbReference>
<evidence type="ECO:0000313" key="3">
    <source>
        <dbReference type="Proteomes" id="UP001549047"/>
    </source>
</evidence>
<dbReference type="PROSITE" id="PS50146">
    <property type="entry name" value="DAGK"/>
    <property type="match status" value="1"/>
</dbReference>
<evidence type="ECO:0000259" key="1">
    <source>
        <dbReference type="PROSITE" id="PS50146"/>
    </source>
</evidence>
<dbReference type="PANTHER" id="PTHR30492:SF0">
    <property type="entry name" value="METHYLGLYOXAL SYNTHASE"/>
    <property type="match status" value="1"/>
</dbReference>
<dbReference type="InterPro" id="IPR017438">
    <property type="entry name" value="ATP-NAD_kinase_N"/>
</dbReference>
<keyword evidence="2" id="KW-0808">Transferase</keyword>
<dbReference type="Pfam" id="PF00781">
    <property type="entry name" value="DAGK_cat"/>
    <property type="match status" value="1"/>
</dbReference>
<comment type="caution">
    <text evidence="2">The sequence shown here is derived from an EMBL/GenBank/DDBJ whole genome shotgun (WGS) entry which is preliminary data.</text>
</comment>
<organism evidence="2 3">
    <name type="scientific">Rhizobium aquaticum</name>
    <dbReference type="NCBI Taxonomy" id="1549636"/>
    <lineage>
        <taxon>Bacteria</taxon>
        <taxon>Pseudomonadati</taxon>
        <taxon>Pseudomonadota</taxon>
        <taxon>Alphaproteobacteria</taxon>
        <taxon>Hyphomicrobiales</taxon>
        <taxon>Rhizobiaceae</taxon>
        <taxon>Rhizobium/Agrobacterium group</taxon>
        <taxon>Rhizobium</taxon>
    </lineage>
</organism>
<dbReference type="Gene3D" id="2.60.200.40">
    <property type="match status" value="1"/>
</dbReference>
<reference evidence="2 3" key="1">
    <citation type="submission" date="2024-06" db="EMBL/GenBank/DDBJ databases">
        <title>Genomic Encyclopedia of Type Strains, Phase IV (KMG-IV): sequencing the most valuable type-strain genomes for metagenomic binning, comparative biology and taxonomic classification.</title>
        <authorList>
            <person name="Goeker M."/>
        </authorList>
    </citation>
    <scope>NUCLEOTIDE SEQUENCE [LARGE SCALE GENOMIC DNA]</scope>
    <source>
        <strain evidence="2 3">DSM 29780</strain>
    </source>
</reference>
<dbReference type="Proteomes" id="UP001549047">
    <property type="component" value="Unassembled WGS sequence"/>
</dbReference>
<name>A0ABV2J1J4_9HYPH</name>
<dbReference type="PANTHER" id="PTHR30492">
    <property type="entry name" value="METHYLGLYOXAL SYNTHASE"/>
    <property type="match status" value="1"/>
</dbReference>
<dbReference type="InterPro" id="IPR001206">
    <property type="entry name" value="Diacylglycerol_kinase_cat_dom"/>
</dbReference>
<proteinExistence type="predicted"/>
<dbReference type="InterPro" id="IPR016064">
    <property type="entry name" value="NAD/diacylglycerol_kinase_sf"/>
</dbReference>
<feature type="domain" description="DAGKc" evidence="1">
    <location>
        <begin position="45"/>
        <end position="131"/>
    </location>
</feature>
<dbReference type="Gene3D" id="3.40.50.10330">
    <property type="entry name" value="Probable inorganic polyphosphate/atp-NAD kinase, domain 1"/>
    <property type="match status" value="1"/>
</dbReference>
<keyword evidence="3" id="KW-1185">Reference proteome</keyword>